<dbReference type="PANTHER" id="PTHR33392">
    <property type="entry name" value="POLYISOPRENYL-TEICHOIC ACID--PEPTIDOGLYCAN TEICHOIC ACID TRANSFERASE TAGU"/>
    <property type="match status" value="1"/>
</dbReference>
<evidence type="ECO:0000313" key="5">
    <source>
        <dbReference type="EMBL" id="KKP69634.1"/>
    </source>
</evidence>
<evidence type="ECO:0000313" key="6">
    <source>
        <dbReference type="Proteomes" id="UP000034581"/>
    </source>
</evidence>
<dbReference type="InterPro" id="IPR004474">
    <property type="entry name" value="LytR_CpsA_psr"/>
</dbReference>
<dbReference type="PANTHER" id="PTHR33392:SF6">
    <property type="entry name" value="POLYISOPRENYL-TEICHOIC ACID--PEPTIDOGLYCAN TEICHOIC ACID TRANSFERASE TAGU"/>
    <property type="match status" value="1"/>
</dbReference>
<dbReference type="Gene3D" id="3.40.630.190">
    <property type="entry name" value="LCP protein"/>
    <property type="match status" value="1"/>
</dbReference>
<reference evidence="5 6" key="1">
    <citation type="journal article" date="2015" name="Nature">
        <title>rRNA introns, odd ribosomes, and small enigmatic genomes across a large radiation of phyla.</title>
        <authorList>
            <person name="Brown C.T."/>
            <person name="Hug L.A."/>
            <person name="Thomas B.C."/>
            <person name="Sharon I."/>
            <person name="Castelle C.J."/>
            <person name="Singh A."/>
            <person name="Wilkins M.J."/>
            <person name="Williams K.H."/>
            <person name="Banfield J.F."/>
        </authorList>
    </citation>
    <scope>NUCLEOTIDE SEQUENCE [LARGE SCALE GENOMIC DNA]</scope>
</reference>
<dbReference type="Pfam" id="PF03816">
    <property type="entry name" value="LytR_cpsA_psr"/>
    <property type="match status" value="1"/>
</dbReference>
<dbReference type="EMBL" id="LBQB01000004">
    <property type="protein sequence ID" value="KKP69634.1"/>
    <property type="molecule type" value="Genomic_DNA"/>
</dbReference>
<feature type="compositionally biased region" description="Polar residues" evidence="3">
    <location>
        <begin position="812"/>
        <end position="826"/>
    </location>
</feature>
<protein>
    <recommendedName>
        <fullName evidence="4">Cell envelope-related transcriptional attenuator domain-containing protein</fullName>
    </recommendedName>
</protein>
<evidence type="ECO:0000256" key="2">
    <source>
        <dbReference type="SAM" id="Coils"/>
    </source>
</evidence>
<feature type="coiled-coil region" evidence="2">
    <location>
        <begin position="139"/>
        <end position="177"/>
    </location>
</feature>
<comment type="similarity">
    <text evidence="1">Belongs to the LytR/CpsA/Psr (LCP) family.</text>
</comment>
<dbReference type="STRING" id="1618350.UR67_C0004G0031"/>
<dbReference type="InterPro" id="IPR050922">
    <property type="entry name" value="LytR/CpsA/Psr_CW_biosynth"/>
</dbReference>
<organism evidence="5 6">
    <name type="scientific">candidate division CPR3 bacterium GW2011_GWF2_35_18</name>
    <dbReference type="NCBI Taxonomy" id="1618350"/>
    <lineage>
        <taxon>Bacteria</taxon>
        <taxon>Bacteria division CPR3</taxon>
    </lineage>
</organism>
<accession>A0A0G0BJI4</accession>
<feature type="compositionally biased region" description="Polar residues" evidence="3">
    <location>
        <begin position="1265"/>
        <end position="1281"/>
    </location>
</feature>
<sequence length="1281" mass="146265">MGFFNGIFRKKGGEHGSEIVSPREAIIDRIEAHRQNADSPDEVLVDIADREPIVRESWSQTYHGQADVAPSILKREKVLPAIQEALNQEIKWKIEYGQLFYVDPTKEYKQAYRQLTHDGWMELQARLGTIVGDGNTVNLDRLEEYVHRLEEDYQGIKQNLRNNEQQYNATIARILRKQVKEARNSQCDTVSADIFDWMVDTDPSTHRTSLSSEGRSYLQYRILSEVGVDREGHLDPDALDKLIENLGDVRDVDSRKRTAENKFQALALRSLESRRKEMGTISVEESVKVSNSPWQAVILTLRSQERFANLPQAFFEKQLFPIVKKIQDEVIKFTPDSMEQDGIFHAIGDRVSDYLEEIIGTIPDGQTDHLMSRIVLSALSLQPTLSDVSVDQLNSELQSTIKIAALQERLESENPGYLLIAEEEELHWKHEVADIIWADLDRDRQQYFHNQFVERGILPRYSDRERQIVNASPDQLSERENQIRVYLIKREQEIITQYIQRISTNLRGDEDIFHQSEETHEKINELRELVHDESSLAAALEELHDLQYGHFEGEELDRVDYILGQKWLTPELRKQYESRRHKMFEQKALDKKQGQKFSAHAERERRGNERWAQVWDRVGWHSRAENLRQPGKVQQKLDKYLQETSDSLEGRYNAELASYNSEEYERRNALRLKIINGLRLVSILGGAAAGIASTLSPEQDLGDLPYVGEGHLQQSLEGSDFHQINNPDESNLFENVKEFGMDLWHHSEDVVTFFKTLLSSSNDETGFQLNTGSPTATTEGNLDRLTQLTQEASLSETEIFGTDTASDDAIPTDTSKTTETSDQDNILNDDRDAEQQLVSDAETVATPEHEETLTLPEFIFGGSVWNEFLSARLDRVEGMTPEEQTEYLAKIGGAERLNNNIICFGLLGKDSGAEGRDTEFGHADQFHGLCYDIKNNSITILTIPRHLKLPELNGVSANGITWIDQEALARGEGYQQIDREIARDVFEDAFGLPFDGVLETDMNGFSQIIDTLFPQGIDIRIEEGEGFIPDEFLAGYLNGKYTEFKDGETYNFSGTELLAFVRSRMSSAQGYFDREQRASGTMTQLLEAIADQLTRDLQDPLKAPQAILNLIRMTQDFESLEEDGSLRMTWNLEFNDPDTDQEGQKSKMFSDFMQIALMSMKDPKNLGNLIRLAAEGNVNSSLVPQFQRFQISPEATEPALEVMRHPDSGSLIFPEFDNTNVWYDPSQAAKYFAQLREFMQSRLYPEKTPPSVEIEPEETPAPITDQNQESFDNNQDLSLEG</sequence>
<gene>
    <name evidence="5" type="ORF">UR67_C0004G0031</name>
</gene>
<feature type="domain" description="Cell envelope-related transcriptional attenuator" evidence="4">
    <location>
        <begin position="931"/>
        <end position="1089"/>
    </location>
</feature>
<keyword evidence="2" id="KW-0175">Coiled coil</keyword>
<dbReference type="Proteomes" id="UP000034581">
    <property type="component" value="Unassembled WGS sequence"/>
</dbReference>
<comment type="caution">
    <text evidence="5">The sequence shown here is derived from an EMBL/GenBank/DDBJ whole genome shotgun (WGS) entry which is preliminary data.</text>
</comment>
<evidence type="ECO:0000256" key="1">
    <source>
        <dbReference type="ARBA" id="ARBA00006068"/>
    </source>
</evidence>
<feature type="region of interest" description="Disordered" evidence="3">
    <location>
        <begin position="1244"/>
        <end position="1281"/>
    </location>
</feature>
<evidence type="ECO:0000259" key="4">
    <source>
        <dbReference type="Pfam" id="PF03816"/>
    </source>
</evidence>
<proteinExistence type="inferred from homology"/>
<evidence type="ECO:0000256" key="3">
    <source>
        <dbReference type="SAM" id="MobiDB-lite"/>
    </source>
</evidence>
<feature type="region of interest" description="Disordered" evidence="3">
    <location>
        <begin position="804"/>
        <end position="828"/>
    </location>
</feature>
<name>A0A0G0BJI4_UNCC3</name>